<proteinExistence type="predicted"/>
<dbReference type="Gene3D" id="3.40.50.300">
    <property type="entry name" value="P-loop containing nucleotide triphosphate hydrolases"/>
    <property type="match status" value="1"/>
</dbReference>
<protein>
    <submittedName>
        <fullName evidence="1">Uncharacterized protein</fullName>
    </submittedName>
</protein>
<sequence>MNGVPLESVEFASIKQINPDLEGDHYLQLNVENTFEWINYVQNLVQSNTTDGIVVFVDCAYQFGTPEIKNSGFYAIKQKFTQSHGNSADVFDNVVIIHRDSLQDINHLLANIFEFIPPEHCHKSLNCIVVSNVSIFYWDLRDAENFDQLADFHTICKHQAAKLGCYVVSTRSLFD</sequence>
<comment type="caution">
    <text evidence="1">The sequence shown here is derived from an EMBL/GenBank/DDBJ whole genome shotgun (WGS) entry which is preliminary data.</text>
</comment>
<accession>A0A9P8NVL1</accession>
<gene>
    <name evidence="1" type="ORF">OGAPHI_006911</name>
</gene>
<dbReference type="EMBL" id="JAEUBE010000504">
    <property type="protein sequence ID" value="KAH3660325.1"/>
    <property type="molecule type" value="Genomic_DNA"/>
</dbReference>
<dbReference type="InterPro" id="IPR027417">
    <property type="entry name" value="P-loop_NTPase"/>
</dbReference>
<reference evidence="1" key="2">
    <citation type="submission" date="2021-01" db="EMBL/GenBank/DDBJ databases">
        <authorList>
            <person name="Schikora-Tamarit M.A."/>
        </authorList>
    </citation>
    <scope>NUCLEOTIDE SEQUENCE</scope>
    <source>
        <strain evidence="1">CBS6075</strain>
    </source>
</reference>
<keyword evidence="2" id="KW-1185">Reference proteome</keyword>
<evidence type="ECO:0000313" key="1">
    <source>
        <dbReference type="EMBL" id="KAH3660325.1"/>
    </source>
</evidence>
<name>A0A9P8NVL1_9ASCO</name>
<dbReference type="GeneID" id="70238875"/>
<reference evidence="1" key="1">
    <citation type="journal article" date="2021" name="Open Biol.">
        <title>Shared evolutionary footprints suggest mitochondrial oxidative damage underlies multiple complex I losses in fungi.</title>
        <authorList>
            <person name="Schikora-Tamarit M.A."/>
            <person name="Marcet-Houben M."/>
            <person name="Nosek J."/>
            <person name="Gabaldon T."/>
        </authorList>
    </citation>
    <scope>NUCLEOTIDE SEQUENCE</scope>
    <source>
        <strain evidence="1">CBS6075</strain>
    </source>
</reference>
<dbReference type="Proteomes" id="UP000769157">
    <property type="component" value="Unassembled WGS sequence"/>
</dbReference>
<organism evidence="1 2">
    <name type="scientific">Ogataea philodendri</name>
    <dbReference type="NCBI Taxonomy" id="1378263"/>
    <lineage>
        <taxon>Eukaryota</taxon>
        <taxon>Fungi</taxon>
        <taxon>Dikarya</taxon>
        <taxon>Ascomycota</taxon>
        <taxon>Saccharomycotina</taxon>
        <taxon>Pichiomycetes</taxon>
        <taxon>Pichiales</taxon>
        <taxon>Pichiaceae</taxon>
        <taxon>Ogataea</taxon>
    </lineage>
</organism>
<dbReference type="AlphaFoldDB" id="A0A9P8NVL1"/>
<dbReference type="RefSeq" id="XP_046058028.1">
    <property type="nucleotide sequence ID" value="XM_046208249.1"/>
</dbReference>
<dbReference type="OrthoDB" id="3996574at2759"/>
<evidence type="ECO:0000313" key="2">
    <source>
        <dbReference type="Proteomes" id="UP000769157"/>
    </source>
</evidence>